<proteinExistence type="predicted"/>
<comment type="caution">
    <text evidence="2">The sequence shown here is derived from an EMBL/GenBank/DDBJ whole genome shotgun (WGS) entry which is preliminary data.</text>
</comment>
<keyword evidence="3" id="KW-1185">Reference proteome</keyword>
<keyword evidence="1" id="KW-0812">Transmembrane</keyword>
<dbReference type="EMBL" id="JACSQA010000015">
    <property type="protein sequence ID" value="MBD8027188.1"/>
    <property type="molecule type" value="Genomic_DNA"/>
</dbReference>
<name>A0ABR8XDA1_9BACL</name>
<evidence type="ECO:0000313" key="2">
    <source>
        <dbReference type="EMBL" id="MBD8027188.1"/>
    </source>
</evidence>
<sequence>MIKRLMLFLVGVILFLTSLPLGSKMIMELIHNQRMVGLYTVTNVNERFPPMASTFYFNNHSVEIVETIKESESYKDAWGNIIGIADLSLKIDGKVIDTLNEYPIRIEAEGLNRYFGELAYLTLEDKKNDKTEFIVLLKKTREYEKEMPNGDIVGWVPDEKLKFSLYALDENGKLSDNSFSFSKRDALQTELLNAGNLGPHRVGYYTDAWEGIPTLFFPFIFPIVTLIVGFILLFVFFPFRKKYKSL</sequence>
<organism evidence="2 3">
    <name type="scientific">Ureibacillus galli</name>
    <dbReference type="NCBI Taxonomy" id="2762222"/>
    <lineage>
        <taxon>Bacteria</taxon>
        <taxon>Bacillati</taxon>
        <taxon>Bacillota</taxon>
        <taxon>Bacilli</taxon>
        <taxon>Bacillales</taxon>
        <taxon>Caryophanaceae</taxon>
        <taxon>Ureibacillus</taxon>
    </lineage>
</organism>
<protein>
    <recommendedName>
        <fullName evidence="4">DUF4178 domain-containing protein</fullName>
    </recommendedName>
</protein>
<dbReference type="RefSeq" id="WP_191707658.1">
    <property type="nucleotide sequence ID" value="NZ_JACSQA010000015.1"/>
</dbReference>
<evidence type="ECO:0008006" key="4">
    <source>
        <dbReference type="Google" id="ProtNLM"/>
    </source>
</evidence>
<keyword evidence="1" id="KW-1133">Transmembrane helix</keyword>
<reference evidence="2 3" key="1">
    <citation type="submission" date="2020-08" db="EMBL/GenBank/DDBJ databases">
        <title>A Genomic Blueprint of the Chicken Gut Microbiome.</title>
        <authorList>
            <person name="Gilroy R."/>
            <person name="Ravi A."/>
            <person name="Getino M."/>
            <person name="Pursley I."/>
            <person name="Horton D.L."/>
            <person name="Alikhan N.-F."/>
            <person name="Baker D."/>
            <person name="Gharbi K."/>
            <person name="Hall N."/>
            <person name="Watson M."/>
            <person name="Adriaenssens E.M."/>
            <person name="Foster-Nyarko E."/>
            <person name="Jarju S."/>
            <person name="Secka A."/>
            <person name="Antonio M."/>
            <person name="Oren A."/>
            <person name="Chaudhuri R."/>
            <person name="La Ragione R.M."/>
            <person name="Hildebrand F."/>
            <person name="Pallen M.J."/>
        </authorList>
    </citation>
    <scope>NUCLEOTIDE SEQUENCE [LARGE SCALE GENOMIC DNA]</scope>
    <source>
        <strain evidence="2 3">Re31</strain>
    </source>
</reference>
<feature type="transmembrane region" description="Helical" evidence="1">
    <location>
        <begin position="215"/>
        <end position="237"/>
    </location>
</feature>
<accession>A0ABR8XDA1</accession>
<gene>
    <name evidence="2" type="ORF">H9636_11045</name>
</gene>
<evidence type="ECO:0000256" key="1">
    <source>
        <dbReference type="SAM" id="Phobius"/>
    </source>
</evidence>
<evidence type="ECO:0000313" key="3">
    <source>
        <dbReference type="Proteomes" id="UP000640930"/>
    </source>
</evidence>
<keyword evidence="1" id="KW-0472">Membrane</keyword>
<dbReference type="Proteomes" id="UP000640930">
    <property type="component" value="Unassembled WGS sequence"/>
</dbReference>